<organism evidence="7 8">
    <name type="scientific">Aspergillus steynii IBT 23096</name>
    <dbReference type="NCBI Taxonomy" id="1392250"/>
    <lineage>
        <taxon>Eukaryota</taxon>
        <taxon>Fungi</taxon>
        <taxon>Dikarya</taxon>
        <taxon>Ascomycota</taxon>
        <taxon>Pezizomycotina</taxon>
        <taxon>Eurotiomycetes</taxon>
        <taxon>Eurotiomycetidae</taxon>
        <taxon>Eurotiales</taxon>
        <taxon>Aspergillaceae</taxon>
        <taxon>Aspergillus</taxon>
        <taxon>Aspergillus subgen. Circumdati</taxon>
    </lineage>
</organism>
<dbReference type="PANTHER" id="PTHR37534">
    <property type="entry name" value="TRANSCRIPTIONAL ACTIVATOR PROTEIN UGA3"/>
    <property type="match status" value="1"/>
</dbReference>
<dbReference type="PROSITE" id="PS00463">
    <property type="entry name" value="ZN2_CY6_FUNGAL_1"/>
    <property type="match status" value="1"/>
</dbReference>
<dbReference type="VEuPathDB" id="FungiDB:P170DRAFT_380002"/>
<dbReference type="OrthoDB" id="288726at2759"/>
<dbReference type="InterPro" id="IPR036864">
    <property type="entry name" value="Zn2-C6_fun-type_DNA-bd_sf"/>
</dbReference>
<comment type="subcellular location">
    <subcellularLocation>
        <location evidence="1">Nucleus</location>
    </subcellularLocation>
</comment>
<dbReference type="AlphaFoldDB" id="A0A2I2GKE9"/>
<dbReference type="Proteomes" id="UP000234275">
    <property type="component" value="Unassembled WGS sequence"/>
</dbReference>
<dbReference type="InterPro" id="IPR021858">
    <property type="entry name" value="Fun_TF"/>
</dbReference>
<dbReference type="EMBL" id="MSFO01000002">
    <property type="protein sequence ID" value="PLB53356.1"/>
    <property type="molecule type" value="Genomic_DNA"/>
</dbReference>
<dbReference type="STRING" id="1392250.A0A2I2GKE9"/>
<gene>
    <name evidence="7" type="ORF">P170DRAFT_380002</name>
</gene>
<evidence type="ECO:0000313" key="8">
    <source>
        <dbReference type="Proteomes" id="UP000234275"/>
    </source>
</evidence>
<dbReference type="GeneID" id="36553212"/>
<evidence type="ECO:0000256" key="1">
    <source>
        <dbReference type="ARBA" id="ARBA00004123"/>
    </source>
</evidence>
<dbReference type="Pfam" id="PF00172">
    <property type="entry name" value="Zn_clus"/>
    <property type="match status" value="1"/>
</dbReference>
<name>A0A2I2GKE9_9EURO</name>
<keyword evidence="3" id="KW-0238">DNA-binding</keyword>
<accession>A0A2I2GKE9</accession>
<dbReference type="Gene3D" id="4.10.240.10">
    <property type="entry name" value="Zn(2)-C6 fungal-type DNA-binding domain"/>
    <property type="match status" value="1"/>
</dbReference>
<proteinExistence type="predicted"/>
<dbReference type="SUPFAM" id="SSF57701">
    <property type="entry name" value="Zn2/Cys6 DNA-binding domain"/>
    <property type="match status" value="1"/>
</dbReference>
<evidence type="ECO:0000259" key="6">
    <source>
        <dbReference type="PROSITE" id="PS50048"/>
    </source>
</evidence>
<evidence type="ECO:0000256" key="3">
    <source>
        <dbReference type="ARBA" id="ARBA00023125"/>
    </source>
</evidence>
<evidence type="ECO:0000256" key="2">
    <source>
        <dbReference type="ARBA" id="ARBA00023015"/>
    </source>
</evidence>
<dbReference type="GO" id="GO:0005634">
    <property type="term" value="C:nucleus"/>
    <property type="evidence" value="ECO:0007669"/>
    <property type="project" value="UniProtKB-SubCell"/>
</dbReference>
<sequence>MTPTVKRSHQGCARCKRRRQKCDERKPTCGRCSSAEVACEYKITLKWNGRVPREEKPSYHEESLVWRLDSHDSNNKLSKSEPVSHWTRGFNFFSLARSALHLQQPSSVLTSTSRLLLHHFITETSKISSSPHIRDQICQAILPMSHQSESLLYATMALSALHRCTMLNEPPTRFIPESLVADLIICSMRCLRRDLETPGYPVQPLLHTIRTLCHCEIFSGQANSFWRVHVNGAGAMFTEIVSRSDLDESENSFWLWSRWFRSIRALSAVTDIGNLSGTASRDLTTQDVDRSYFFDTYTGYSSDLNIVLMEIGSLLHLKGLSDVRIASVETRNTIEQKAEELKRSILYMIRRDTELGLKFPDQALITPETTFQFQACNTAYQYSGLIYLYRRVQGLPTSSNEVQGCVREILNAVSSILPVTTLSPWILLTTPIYTAGCEAMAQDRNLVKEILQDLYHALHIRNIMRALGLLEKRWEALDCSESLSLDPLERPKGNISDAADNSDWLDFIPY</sequence>
<dbReference type="SMART" id="SM00066">
    <property type="entry name" value="GAL4"/>
    <property type="match status" value="1"/>
</dbReference>
<evidence type="ECO:0000313" key="7">
    <source>
        <dbReference type="EMBL" id="PLB53356.1"/>
    </source>
</evidence>
<dbReference type="GO" id="GO:0000981">
    <property type="term" value="F:DNA-binding transcription factor activity, RNA polymerase II-specific"/>
    <property type="evidence" value="ECO:0007669"/>
    <property type="project" value="InterPro"/>
</dbReference>
<evidence type="ECO:0000256" key="4">
    <source>
        <dbReference type="ARBA" id="ARBA00023163"/>
    </source>
</evidence>
<comment type="caution">
    <text evidence="7">The sequence shown here is derived from an EMBL/GenBank/DDBJ whole genome shotgun (WGS) entry which is preliminary data.</text>
</comment>
<keyword evidence="5" id="KW-0539">Nucleus</keyword>
<dbReference type="Pfam" id="PF11951">
    <property type="entry name" value="Fungal_trans_2"/>
    <property type="match status" value="1"/>
</dbReference>
<dbReference type="GO" id="GO:0000976">
    <property type="term" value="F:transcription cis-regulatory region binding"/>
    <property type="evidence" value="ECO:0007669"/>
    <property type="project" value="TreeGrafter"/>
</dbReference>
<dbReference type="PROSITE" id="PS50048">
    <property type="entry name" value="ZN2_CY6_FUNGAL_2"/>
    <property type="match status" value="1"/>
</dbReference>
<dbReference type="PANTHER" id="PTHR37534:SF15">
    <property type="entry name" value="ZN(II)2CYS6 TRANSCRIPTION FACTOR (EUROFUNG)"/>
    <property type="match status" value="1"/>
</dbReference>
<reference evidence="7 8" key="1">
    <citation type="submission" date="2016-12" db="EMBL/GenBank/DDBJ databases">
        <title>The genomes of Aspergillus section Nigri reveals drivers in fungal speciation.</title>
        <authorList>
            <consortium name="DOE Joint Genome Institute"/>
            <person name="Vesth T.C."/>
            <person name="Nybo J."/>
            <person name="Theobald S."/>
            <person name="Brandl J."/>
            <person name="Frisvad J.C."/>
            <person name="Nielsen K.F."/>
            <person name="Lyhne E.K."/>
            <person name="Kogle M.E."/>
            <person name="Kuo A."/>
            <person name="Riley R."/>
            <person name="Clum A."/>
            <person name="Nolan M."/>
            <person name="Lipzen A."/>
            <person name="Salamov A."/>
            <person name="Henrissat B."/>
            <person name="Wiebenga A."/>
            <person name="De Vries R.P."/>
            <person name="Grigoriev I.V."/>
            <person name="Mortensen U.H."/>
            <person name="Andersen M.R."/>
            <person name="Baker S.E."/>
        </authorList>
    </citation>
    <scope>NUCLEOTIDE SEQUENCE [LARGE SCALE GENOMIC DNA]</scope>
    <source>
        <strain evidence="7 8">IBT 23096</strain>
    </source>
</reference>
<keyword evidence="4" id="KW-0804">Transcription</keyword>
<evidence type="ECO:0000256" key="5">
    <source>
        <dbReference type="ARBA" id="ARBA00023242"/>
    </source>
</evidence>
<dbReference type="GO" id="GO:0008270">
    <property type="term" value="F:zinc ion binding"/>
    <property type="evidence" value="ECO:0007669"/>
    <property type="project" value="InterPro"/>
</dbReference>
<keyword evidence="8" id="KW-1185">Reference proteome</keyword>
<protein>
    <recommendedName>
        <fullName evidence="6">Zn(2)-C6 fungal-type domain-containing protein</fullName>
    </recommendedName>
</protein>
<dbReference type="RefSeq" id="XP_024708658.1">
    <property type="nucleotide sequence ID" value="XM_024845513.1"/>
</dbReference>
<dbReference type="GO" id="GO:0045944">
    <property type="term" value="P:positive regulation of transcription by RNA polymerase II"/>
    <property type="evidence" value="ECO:0007669"/>
    <property type="project" value="TreeGrafter"/>
</dbReference>
<dbReference type="CDD" id="cd00067">
    <property type="entry name" value="GAL4"/>
    <property type="match status" value="1"/>
</dbReference>
<keyword evidence="2" id="KW-0805">Transcription regulation</keyword>
<dbReference type="InterPro" id="IPR001138">
    <property type="entry name" value="Zn2Cys6_DnaBD"/>
</dbReference>
<feature type="domain" description="Zn(2)-C6 fungal-type" evidence="6">
    <location>
        <begin position="11"/>
        <end position="41"/>
    </location>
</feature>